<dbReference type="SUPFAM" id="SSF47616">
    <property type="entry name" value="GST C-terminal domain-like"/>
    <property type="match status" value="1"/>
</dbReference>
<dbReference type="SUPFAM" id="SSF52833">
    <property type="entry name" value="Thioredoxin-like"/>
    <property type="match status" value="1"/>
</dbReference>
<dbReference type="Pfam" id="PF13409">
    <property type="entry name" value="GST_N_2"/>
    <property type="match status" value="1"/>
</dbReference>
<evidence type="ECO:0000313" key="2">
    <source>
        <dbReference type="EMBL" id="SDL77716.1"/>
    </source>
</evidence>
<dbReference type="STRING" id="144026.SAMN04488568_102109"/>
<dbReference type="CDD" id="cd03194">
    <property type="entry name" value="GST_C_3"/>
    <property type="match status" value="1"/>
</dbReference>
<dbReference type="CDD" id="cd03043">
    <property type="entry name" value="GST_N_1"/>
    <property type="match status" value="1"/>
</dbReference>
<organism evidence="2 3">
    <name type="scientific">Maricaulis salignorans</name>
    <dbReference type="NCBI Taxonomy" id="144026"/>
    <lineage>
        <taxon>Bacteria</taxon>
        <taxon>Pseudomonadati</taxon>
        <taxon>Pseudomonadota</taxon>
        <taxon>Alphaproteobacteria</taxon>
        <taxon>Maricaulales</taxon>
        <taxon>Maricaulaceae</taxon>
        <taxon>Maricaulis</taxon>
    </lineage>
</organism>
<dbReference type="GO" id="GO:0006749">
    <property type="term" value="P:glutathione metabolic process"/>
    <property type="evidence" value="ECO:0007669"/>
    <property type="project" value="TreeGrafter"/>
</dbReference>
<name>A0A1G9MTT1_9PROT</name>
<dbReference type="GO" id="GO:0006559">
    <property type="term" value="P:L-phenylalanine catabolic process"/>
    <property type="evidence" value="ECO:0007669"/>
    <property type="project" value="TreeGrafter"/>
</dbReference>
<evidence type="ECO:0000259" key="1">
    <source>
        <dbReference type="PROSITE" id="PS50404"/>
    </source>
</evidence>
<dbReference type="PROSITE" id="PS50404">
    <property type="entry name" value="GST_NTER"/>
    <property type="match status" value="1"/>
</dbReference>
<dbReference type="AlphaFoldDB" id="A0A1G9MTT1"/>
<reference evidence="2 3" key="1">
    <citation type="submission" date="2016-10" db="EMBL/GenBank/DDBJ databases">
        <authorList>
            <person name="de Groot N.N."/>
        </authorList>
    </citation>
    <scope>NUCLEOTIDE SEQUENCE [LARGE SCALE GENOMIC DNA]</scope>
    <source>
        <strain evidence="2 3">DSM 16077</strain>
    </source>
</reference>
<dbReference type="GO" id="GO:0004364">
    <property type="term" value="F:glutathione transferase activity"/>
    <property type="evidence" value="ECO:0007669"/>
    <property type="project" value="TreeGrafter"/>
</dbReference>
<dbReference type="Proteomes" id="UP000199759">
    <property type="component" value="Unassembled WGS sequence"/>
</dbReference>
<sequence length="214" mass="23578">MDRPVLHIGNKQLSSWSLRPWLALRKAGIAFDEHMIPLDRPESRAALEAASPGGTVPVLETGGVAIWDSLAICEWAAERNPILWPADPDIRGQARSVTAAMHSGYSALRNACPMDLRRTAAPVTLDDAVRRDVVAIQAVWAAVRRSGDGPFLFGRWSIADAFYTPVAARFHHFAIELDPASQAYCDTLLADEDYRDWFDAAQREDLLPPGHSHA</sequence>
<gene>
    <name evidence="2" type="ORF">SAMN04488568_102109</name>
</gene>
<keyword evidence="2" id="KW-0808">Transferase</keyword>
<proteinExistence type="predicted"/>
<dbReference type="Gene3D" id="1.20.1050.10">
    <property type="match status" value="1"/>
</dbReference>
<protein>
    <submittedName>
        <fullName evidence="2">Glutathione S-transferase</fullName>
    </submittedName>
</protein>
<dbReference type="Gene3D" id="3.40.30.10">
    <property type="entry name" value="Glutaredoxin"/>
    <property type="match status" value="1"/>
</dbReference>
<dbReference type="InterPro" id="IPR036282">
    <property type="entry name" value="Glutathione-S-Trfase_C_sf"/>
</dbReference>
<dbReference type="GO" id="GO:0016034">
    <property type="term" value="F:maleylacetoacetate isomerase activity"/>
    <property type="evidence" value="ECO:0007669"/>
    <property type="project" value="TreeGrafter"/>
</dbReference>
<dbReference type="InterPro" id="IPR036249">
    <property type="entry name" value="Thioredoxin-like_sf"/>
</dbReference>
<dbReference type="PANTHER" id="PTHR42673:SF4">
    <property type="entry name" value="MALEYLACETOACETATE ISOMERASE"/>
    <property type="match status" value="1"/>
</dbReference>
<dbReference type="PANTHER" id="PTHR42673">
    <property type="entry name" value="MALEYLACETOACETATE ISOMERASE"/>
    <property type="match status" value="1"/>
</dbReference>
<feature type="domain" description="GST N-terminal" evidence="1">
    <location>
        <begin position="4"/>
        <end position="84"/>
    </location>
</feature>
<dbReference type="InterPro" id="IPR004045">
    <property type="entry name" value="Glutathione_S-Trfase_N"/>
</dbReference>
<dbReference type="EMBL" id="FNHG01000002">
    <property type="protein sequence ID" value="SDL77716.1"/>
    <property type="molecule type" value="Genomic_DNA"/>
</dbReference>
<evidence type="ECO:0000313" key="3">
    <source>
        <dbReference type="Proteomes" id="UP000199759"/>
    </source>
</evidence>
<dbReference type="OrthoDB" id="9799538at2"/>
<accession>A0A1G9MTT1</accession>
<keyword evidence="3" id="KW-1185">Reference proteome</keyword>
<dbReference type="RefSeq" id="WP_091766170.1">
    <property type="nucleotide sequence ID" value="NZ_FNHG01000002.1"/>
</dbReference>